<dbReference type="Proteomes" id="UP000053593">
    <property type="component" value="Unassembled WGS sequence"/>
</dbReference>
<dbReference type="HOGENOM" id="CLU_1267018_0_0_1"/>
<protein>
    <submittedName>
        <fullName evidence="2">Uncharacterized protein</fullName>
    </submittedName>
</protein>
<feature type="compositionally biased region" description="Polar residues" evidence="1">
    <location>
        <begin position="68"/>
        <end position="84"/>
    </location>
</feature>
<evidence type="ECO:0000256" key="1">
    <source>
        <dbReference type="SAM" id="MobiDB-lite"/>
    </source>
</evidence>
<feature type="compositionally biased region" description="Low complexity" evidence="1">
    <location>
        <begin position="122"/>
        <end position="135"/>
    </location>
</feature>
<proteinExistence type="predicted"/>
<gene>
    <name evidence="2" type="ORF">GYMLUDRAFT_88462</name>
</gene>
<evidence type="ECO:0000313" key="2">
    <source>
        <dbReference type="EMBL" id="KIK53141.1"/>
    </source>
</evidence>
<organism evidence="2 3">
    <name type="scientific">Collybiopsis luxurians FD-317 M1</name>
    <dbReference type="NCBI Taxonomy" id="944289"/>
    <lineage>
        <taxon>Eukaryota</taxon>
        <taxon>Fungi</taxon>
        <taxon>Dikarya</taxon>
        <taxon>Basidiomycota</taxon>
        <taxon>Agaricomycotina</taxon>
        <taxon>Agaricomycetes</taxon>
        <taxon>Agaricomycetidae</taxon>
        <taxon>Agaricales</taxon>
        <taxon>Marasmiineae</taxon>
        <taxon>Omphalotaceae</taxon>
        <taxon>Collybiopsis</taxon>
        <taxon>Collybiopsis luxurians</taxon>
    </lineage>
</organism>
<dbReference type="EMBL" id="KN834832">
    <property type="protein sequence ID" value="KIK53141.1"/>
    <property type="molecule type" value="Genomic_DNA"/>
</dbReference>
<name>A0A0D0BEU1_9AGAR</name>
<keyword evidence="3" id="KW-1185">Reference proteome</keyword>
<feature type="region of interest" description="Disordered" evidence="1">
    <location>
        <begin position="63"/>
        <end position="84"/>
    </location>
</feature>
<sequence length="218" mass="23533">MPAFTLDDIPALCSPPSTSPKEIFGWIQSDSVLLWNDGYSVAREDSRLFISTAFQDPICCPPDAKAGTGSTNTRSNAKAKTTSTLANEAVKSRNSLFSSSTLNRTSRKKQLGSASLCFSAGPRSISSSTTICSSPSPRPQPLTQSQMNGATLVPSMRDLSDDLGPLEQGTRWGLNWYTLEKPVSISRLKVEGMNGRGKDKRKENSSLRVKLGKENLGV</sequence>
<dbReference type="AlphaFoldDB" id="A0A0D0BEU1"/>
<evidence type="ECO:0000313" key="3">
    <source>
        <dbReference type="Proteomes" id="UP000053593"/>
    </source>
</evidence>
<accession>A0A0D0BEU1</accession>
<reference evidence="2 3" key="1">
    <citation type="submission" date="2014-04" db="EMBL/GenBank/DDBJ databases">
        <title>Evolutionary Origins and Diversification of the Mycorrhizal Mutualists.</title>
        <authorList>
            <consortium name="DOE Joint Genome Institute"/>
            <consortium name="Mycorrhizal Genomics Consortium"/>
            <person name="Kohler A."/>
            <person name="Kuo A."/>
            <person name="Nagy L.G."/>
            <person name="Floudas D."/>
            <person name="Copeland A."/>
            <person name="Barry K.W."/>
            <person name="Cichocki N."/>
            <person name="Veneault-Fourrey C."/>
            <person name="LaButti K."/>
            <person name="Lindquist E.A."/>
            <person name="Lipzen A."/>
            <person name="Lundell T."/>
            <person name="Morin E."/>
            <person name="Murat C."/>
            <person name="Riley R."/>
            <person name="Ohm R."/>
            <person name="Sun H."/>
            <person name="Tunlid A."/>
            <person name="Henrissat B."/>
            <person name="Grigoriev I.V."/>
            <person name="Hibbett D.S."/>
            <person name="Martin F."/>
        </authorList>
    </citation>
    <scope>NUCLEOTIDE SEQUENCE [LARGE SCALE GENOMIC DNA]</scope>
    <source>
        <strain evidence="2 3">FD-317 M1</strain>
    </source>
</reference>
<dbReference type="OrthoDB" id="2972130at2759"/>
<feature type="region of interest" description="Disordered" evidence="1">
    <location>
        <begin position="120"/>
        <end position="145"/>
    </location>
</feature>